<accession>A0ABV8FP48</accession>
<organism evidence="2 3">
    <name type="scientific">Nocardiopsis sediminis</name>
    <dbReference type="NCBI Taxonomy" id="1778267"/>
    <lineage>
        <taxon>Bacteria</taxon>
        <taxon>Bacillati</taxon>
        <taxon>Actinomycetota</taxon>
        <taxon>Actinomycetes</taxon>
        <taxon>Streptosporangiales</taxon>
        <taxon>Nocardiopsidaceae</taxon>
        <taxon>Nocardiopsis</taxon>
    </lineage>
</organism>
<dbReference type="EMBL" id="JBHSBH010000012">
    <property type="protein sequence ID" value="MFC3997850.1"/>
    <property type="molecule type" value="Genomic_DNA"/>
</dbReference>
<reference evidence="3" key="1">
    <citation type="journal article" date="2019" name="Int. J. Syst. Evol. Microbiol.">
        <title>The Global Catalogue of Microorganisms (GCM) 10K type strain sequencing project: providing services to taxonomists for standard genome sequencing and annotation.</title>
        <authorList>
            <consortium name="The Broad Institute Genomics Platform"/>
            <consortium name="The Broad Institute Genome Sequencing Center for Infectious Disease"/>
            <person name="Wu L."/>
            <person name="Ma J."/>
        </authorList>
    </citation>
    <scope>NUCLEOTIDE SEQUENCE [LARGE SCALE GENOMIC DNA]</scope>
    <source>
        <strain evidence="3">TBRC 1826</strain>
    </source>
</reference>
<dbReference type="Pfam" id="PF13338">
    <property type="entry name" value="AbiEi_4"/>
    <property type="match status" value="1"/>
</dbReference>
<evidence type="ECO:0000313" key="3">
    <source>
        <dbReference type="Proteomes" id="UP001595847"/>
    </source>
</evidence>
<comment type="caution">
    <text evidence="2">The sequence shown here is derived from an EMBL/GenBank/DDBJ whole genome shotgun (WGS) entry which is preliminary data.</text>
</comment>
<gene>
    <name evidence="2" type="ORF">ACFOVU_18085</name>
</gene>
<evidence type="ECO:0000259" key="1">
    <source>
        <dbReference type="Pfam" id="PF13338"/>
    </source>
</evidence>
<dbReference type="RefSeq" id="WP_378535181.1">
    <property type="nucleotide sequence ID" value="NZ_JBHSBH010000012.1"/>
</dbReference>
<name>A0ABV8FP48_9ACTN</name>
<feature type="domain" description="AbiEi antitoxin N-terminal" evidence="1">
    <location>
        <begin position="14"/>
        <end position="46"/>
    </location>
</feature>
<dbReference type="Proteomes" id="UP001595847">
    <property type="component" value="Unassembled WGS sequence"/>
</dbReference>
<evidence type="ECO:0000313" key="2">
    <source>
        <dbReference type="EMBL" id="MFC3997850.1"/>
    </source>
</evidence>
<protein>
    <submittedName>
        <fullName evidence="2">Type IV toxin-antitoxin system AbiEi family antitoxin domain-containing protein</fullName>
    </submittedName>
</protein>
<proteinExistence type="predicted"/>
<sequence length="285" mass="30360">MTWEKSFYEFSLVAGRQHGLVTAAQAERAGVAPGDLDHLVEAGLIREHDWSVFQLSGAPLSVRRASLHAAWLALRPRDFAWERLSAVHTDAVLSHGSAARFFGLGAVPSAQVSFTAPGDAGLETLRAATVHTASLAPEDVMVSDGIPVTTPHRTIVDLVRDWADPGEVGRVMADALRRDLIDLPALHADLAPLAGRYDLPSDGPRFADLLLGDLPLSALPRRSLRGHALLRHPDRVDAVQRALAGASSDRTGGAGADLAVLARDAEFARRVAAEIVGKAEADGRR</sequence>
<keyword evidence="3" id="KW-1185">Reference proteome</keyword>
<dbReference type="InterPro" id="IPR025159">
    <property type="entry name" value="AbiEi_N"/>
</dbReference>